<dbReference type="SUPFAM" id="SSF52540">
    <property type="entry name" value="P-loop containing nucleoside triphosphate hydrolases"/>
    <property type="match status" value="1"/>
</dbReference>
<keyword evidence="3" id="KW-0813">Transport</keyword>
<feature type="region of interest" description="Disordered" evidence="8">
    <location>
        <begin position="331"/>
        <end position="351"/>
    </location>
</feature>
<evidence type="ECO:0000256" key="3">
    <source>
        <dbReference type="ARBA" id="ARBA00022448"/>
    </source>
</evidence>
<accession>A0A7W9GXI7</accession>
<dbReference type="RefSeq" id="WP_184828901.1">
    <property type="nucleotide sequence ID" value="NZ_JACHMM010000001.1"/>
</dbReference>
<evidence type="ECO:0000256" key="5">
    <source>
        <dbReference type="ARBA" id="ARBA00022741"/>
    </source>
</evidence>
<dbReference type="Gene3D" id="3.40.50.300">
    <property type="entry name" value="P-loop containing nucleotide triphosphate hydrolases"/>
    <property type="match status" value="1"/>
</dbReference>
<protein>
    <submittedName>
        <fullName evidence="10">Oligopeptide/dipeptide ABC transporter ATP-binding protein</fullName>
    </submittedName>
</protein>
<dbReference type="AlphaFoldDB" id="A0A7W9GXI7"/>
<comment type="caution">
    <text evidence="10">The sequence shown here is derived from an EMBL/GenBank/DDBJ whole genome shotgun (WGS) entry which is preliminary data.</text>
</comment>
<keyword evidence="6 10" id="KW-0067">ATP-binding</keyword>
<dbReference type="PANTHER" id="PTHR43297">
    <property type="entry name" value="OLIGOPEPTIDE TRANSPORT ATP-BINDING PROTEIN APPD"/>
    <property type="match status" value="1"/>
</dbReference>
<dbReference type="SMART" id="SM00382">
    <property type="entry name" value="AAA"/>
    <property type="match status" value="1"/>
</dbReference>
<dbReference type="InterPro" id="IPR050388">
    <property type="entry name" value="ABC_Ni/Peptide_Import"/>
</dbReference>
<keyword evidence="5" id="KW-0547">Nucleotide-binding</keyword>
<keyword evidence="7" id="KW-0472">Membrane</keyword>
<dbReference type="InterPro" id="IPR003439">
    <property type="entry name" value="ABC_transporter-like_ATP-bd"/>
</dbReference>
<organism evidence="10 11">
    <name type="scientific">Jiangella mangrovi</name>
    <dbReference type="NCBI Taxonomy" id="1524084"/>
    <lineage>
        <taxon>Bacteria</taxon>
        <taxon>Bacillati</taxon>
        <taxon>Actinomycetota</taxon>
        <taxon>Actinomycetes</taxon>
        <taxon>Jiangellales</taxon>
        <taxon>Jiangellaceae</taxon>
        <taxon>Jiangella</taxon>
    </lineage>
</organism>
<dbReference type="PROSITE" id="PS50893">
    <property type="entry name" value="ABC_TRANSPORTER_2"/>
    <property type="match status" value="1"/>
</dbReference>
<evidence type="ECO:0000256" key="4">
    <source>
        <dbReference type="ARBA" id="ARBA00022475"/>
    </source>
</evidence>
<sequence>MTTASATPLLSVRDLSTRFGSGPSAIQAVHEVSFDVGRGEVVAVVGESGSGKSVTMASILGLLARTGGRVTGGSAAFDGRDLLTMPERELRRVRGRDIGVIFQDPTASFNPVQTIGRQIAEAIKVHDRSAGRAALRARVLELLRMVNITDPESRIDQYPHEFSGGMRQRAMIAVAMANRPALVIADEPTTALDVTIQAQILELLDGLRHETGSSVLLVTHDLGVVAELADRVVVMYAGRVVETAAVDRIFAEPRHPYTVGLLASRPQTKVPARRLPAIGGQPPTMLADAVGCAFRPRCDVGRDQAICAERTPPLLPQPVPGQLSACHFADRLAQPPTPPLSSSATGPGEAR</sequence>
<name>A0A7W9GXI7_9ACTN</name>
<dbReference type="GO" id="GO:0005524">
    <property type="term" value="F:ATP binding"/>
    <property type="evidence" value="ECO:0007669"/>
    <property type="project" value="UniProtKB-KW"/>
</dbReference>
<feature type="domain" description="ABC transporter" evidence="9">
    <location>
        <begin position="10"/>
        <end position="262"/>
    </location>
</feature>
<dbReference type="InterPro" id="IPR003593">
    <property type="entry name" value="AAA+_ATPase"/>
</dbReference>
<keyword evidence="4" id="KW-1003">Cell membrane</keyword>
<dbReference type="CDD" id="cd03257">
    <property type="entry name" value="ABC_NikE_OppD_transporters"/>
    <property type="match status" value="1"/>
</dbReference>
<dbReference type="GO" id="GO:0016887">
    <property type="term" value="F:ATP hydrolysis activity"/>
    <property type="evidence" value="ECO:0007669"/>
    <property type="project" value="InterPro"/>
</dbReference>
<evidence type="ECO:0000256" key="8">
    <source>
        <dbReference type="SAM" id="MobiDB-lite"/>
    </source>
</evidence>
<proteinExistence type="inferred from homology"/>
<dbReference type="InterPro" id="IPR013563">
    <property type="entry name" value="Oligopep_ABC_C"/>
</dbReference>
<dbReference type="GO" id="GO:0005886">
    <property type="term" value="C:plasma membrane"/>
    <property type="evidence" value="ECO:0007669"/>
    <property type="project" value="UniProtKB-SubCell"/>
</dbReference>
<evidence type="ECO:0000259" key="9">
    <source>
        <dbReference type="PROSITE" id="PS50893"/>
    </source>
</evidence>
<evidence type="ECO:0000256" key="1">
    <source>
        <dbReference type="ARBA" id="ARBA00004202"/>
    </source>
</evidence>
<dbReference type="Pfam" id="PF00005">
    <property type="entry name" value="ABC_tran"/>
    <property type="match status" value="1"/>
</dbReference>
<evidence type="ECO:0000313" key="10">
    <source>
        <dbReference type="EMBL" id="MBB5791827.1"/>
    </source>
</evidence>
<evidence type="ECO:0000256" key="6">
    <source>
        <dbReference type="ARBA" id="ARBA00022840"/>
    </source>
</evidence>
<dbReference type="FunFam" id="3.40.50.300:FF:000016">
    <property type="entry name" value="Oligopeptide ABC transporter ATP-binding component"/>
    <property type="match status" value="1"/>
</dbReference>
<keyword evidence="11" id="KW-1185">Reference proteome</keyword>
<dbReference type="InterPro" id="IPR027417">
    <property type="entry name" value="P-loop_NTPase"/>
</dbReference>
<dbReference type="GO" id="GO:0015833">
    <property type="term" value="P:peptide transport"/>
    <property type="evidence" value="ECO:0007669"/>
    <property type="project" value="InterPro"/>
</dbReference>
<dbReference type="PROSITE" id="PS00211">
    <property type="entry name" value="ABC_TRANSPORTER_1"/>
    <property type="match status" value="1"/>
</dbReference>
<comment type="subcellular location">
    <subcellularLocation>
        <location evidence="1">Cell membrane</location>
        <topology evidence="1">Peripheral membrane protein</topology>
    </subcellularLocation>
</comment>
<dbReference type="NCBIfam" id="TIGR01727">
    <property type="entry name" value="oligo_HPY"/>
    <property type="match status" value="1"/>
</dbReference>
<evidence type="ECO:0000313" key="11">
    <source>
        <dbReference type="Proteomes" id="UP000542813"/>
    </source>
</evidence>
<dbReference type="Pfam" id="PF08352">
    <property type="entry name" value="oligo_HPY"/>
    <property type="match status" value="1"/>
</dbReference>
<dbReference type="PANTHER" id="PTHR43297:SF2">
    <property type="entry name" value="DIPEPTIDE TRANSPORT ATP-BINDING PROTEIN DPPD"/>
    <property type="match status" value="1"/>
</dbReference>
<dbReference type="Proteomes" id="UP000542813">
    <property type="component" value="Unassembled WGS sequence"/>
</dbReference>
<dbReference type="InterPro" id="IPR017871">
    <property type="entry name" value="ABC_transporter-like_CS"/>
</dbReference>
<evidence type="ECO:0000256" key="7">
    <source>
        <dbReference type="ARBA" id="ARBA00023136"/>
    </source>
</evidence>
<reference evidence="10 11" key="1">
    <citation type="submission" date="2020-08" db="EMBL/GenBank/DDBJ databases">
        <title>Sequencing the genomes of 1000 actinobacteria strains.</title>
        <authorList>
            <person name="Klenk H.-P."/>
        </authorList>
    </citation>
    <scope>NUCLEOTIDE SEQUENCE [LARGE SCALE GENOMIC DNA]</scope>
    <source>
        <strain evidence="10 11">DSM 102122</strain>
    </source>
</reference>
<gene>
    <name evidence="10" type="ORF">HD601_006402</name>
</gene>
<dbReference type="EMBL" id="JACHMM010000001">
    <property type="protein sequence ID" value="MBB5791827.1"/>
    <property type="molecule type" value="Genomic_DNA"/>
</dbReference>
<evidence type="ECO:0000256" key="2">
    <source>
        <dbReference type="ARBA" id="ARBA00005417"/>
    </source>
</evidence>
<comment type="similarity">
    <text evidence="2">Belongs to the ABC transporter superfamily.</text>
</comment>